<evidence type="ECO:0000256" key="9">
    <source>
        <dbReference type="ARBA" id="ARBA00036810"/>
    </source>
</evidence>
<evidence type="ECO:0000256" key="4">
    <source>
        <dbReference type="ARBA" id="ARBA00022989"/>
    </source>
</evidence>
<evidence type="ECO:0000256" key="8">
    <source>
        <dbReference type="ARBA" id="ARBA00035895"/>
    </source>
</evidence>
<evidence type="ECO:0000256" key="3">
    <source>
        <dbReference type="ARBA" id="ARBA00022692"/>
    </source>
</evidence>
<comment type="catalytic activity">
    <reaction evidence="8">
        <text>a 1,2-diacyl-sn-glycero-3-phospho-(1D-myo-inositol)(in) = a 1,2-diacyl-sn-glycero-3-phospho-(1D-myo-inositol)(out)</text>
        <dbReference type="Rhea" id="RHEA:38691"/>
        <dbReference type="ChEBI" id="CHEBI:57880"/>
    </reaction>
</comment>
<dbReference type="PANTHER" id="PTHR21347">
    <property type="entry name" value="CLEFT LIP AND PALATE ASSOCIATED TRANSMEMBRANE PROTEIN-RELATED"/>
    <property type="match status" value="1"/>
</dbReference>
<feature type="transmembrane region" description="Helical" evidence="15">
    <location>
        <begin position="439"/>
        <end position="460"/>
    </location>
</feature>
<feature type="non-terminal residue" evidence="16">
    <location>
        <position position="1"/>
    </location>
</feature>
<comment type="subcellular location">
    <subcellularLocation>
        <location evidence="1">Membrane</location>
        <topology evidence="1">Multi-pass membrane protein</topology>
    </subcellularLocation>
</comment>
<dbReference type="PANTHER" id="PTHR21347:SF0">
    <property type="entry name" value="LIPID SCRAMBLASE CLPTM1L"/>
    <property type="match status" value="1"/>
</dbReference>
<dbReference type="Proteomes" id="UP000667349">
    <property type="component" value="Unassembled WGS sequence"/>
</dbReference>
<evidence type="ECO:0000256" key="15">
    <source>
        <dbReference type="SAM" id="Phobius"/>
    </source>
</evidence>
<comment type="catalytic activity">
    <reaction evidence="7">
        <text>a 1,2-diacyl-sn-glycero-3-phosphocholine(in) = a 1,2-diacyl-sn-glycero-3-phosphocholine(out)</text>
        <dbReference type="Rhea" id="RHEA:38571"/>
        <dbReference type="ChEBI" id="CHEBI:57643"/>
    </reaction>
</comment>
<comment type="catalytic activity">
    <reaction evidence="9">
        <text>6-(alpha-D-glucosaminyl)-(1-octadecanoyl,2-(9Z)-octadecenoyl-sn-glycero-3-phospho)-1D-myo-inositol(in) = 6-(alpha-D-glucosaminyl)-(1-octadecanoyl,2-(9Z)-octadecenoyl-sn-glycero-3-phospho)-1D-myo-inositol(out)</text>
        <dbReference type="Rhea" id="RHEA:71495"/>
        <dbReference type="ChEBI" id="CHEBI:190691"/>
    </reaction>
</comment>
<dbReference type="GO" id="GO:0012505">
    <property type="term" value="C:endomembrane system"/>
    <property type="evidence" value="ECO:0007669"/>
    <property type="project" value="TreeGrafter"/>
</dbReference>
<dbReference type="AlphaFoldDB" id="A0A836EH25"/>
<evidence type="ECO:0000256" key="12">
    <source>
        <dbReference type="ARBA" id="ARBA00043155"/>
    </source>
</evidence>
<keyword evidence="17" id="KW-1185">Reference proteome</keyword>
<dbReference type="GO" id="GO:0016020">
    <property type="term" value="C:membrane"/>
    <property type="evidence" value="ECO:0007669"/>
    <property type="project" value="UniProtKB-SubCell"/>
</dbReference>
<comment type="caution">
    <text evidence="16">The sequence shown here is derived from an EMBL/GenBank/DDBJ whole genome shotgun (WGS) entry which is preliminary data.</text>
</comment>
<proteinExistence type="inferred from homology"/>
<keyword evidence="4 15" id="KW-1133">Transmembrane helix</keyword>
<evidence type="ECO:0000256" key="7">
    <source>
        <dbReference type="ARBA" id="ARBA00024631"/>
    </source>
</evidence>
<evidence type="ECO:0000256" key="2">
    <source>
        <dbReference type="ARBA" id="ARBA00009310"/>
    </source>
</evidence>
<comment type="similarity">
    <text evidence="2">Belongs to the CLPTM1 family.</text>
</comment>
<gene>
    <name evidence="16" type="primary">Clptm1l</name>
    <name evidence="16" type="ORF">G6Z75_0010109</name>
</gene>
<evidence type="ECO:0000256" key="6">
    <source>
        <dbReference type="ARBA" id="ARBA00024615"/>
    </source>
</evidence>
<feature type="transmembrane region" description="Helical" evidence="15">
    <location>
        <begin position="292"/>
        <end position="313"/>
    </location>
</feature>
<name>A0A836EH25_9HYME</name>
<evidence type="ECO:0000313" key="17">
    <source>
        <dbReference type="Proteomes" id="UP000667349"/>
    </source>
</evidence>
<evidence type="ECO:0000256" key="14">
    <source>
        <dbReference type="ARBA" id="ARBA00093208"/>
    </source>
</evidence>
<feature type="transmembrane region" description="Helical" evidence="15">
    <location>
        <begin position="21"/>
        <end position="43"/>
    </location>
</feature>
<keyword evidence="3 15" id="KW-0812">Transmembrane</keyword>
<feature type="non-terminal residue" evidence="16">
    <location>
        <position position="552"/>
    </location>
</feature>
<comment type="catalytic activity">
    <reaction evidence="14">
        <text>a 6-(alpha-D-glucosaminyl)-1-(1,2-diacyl-sn-glycero-3-phospho)-1D-myo-inositol(in) = a 6-(alpha-D-glucosaminyl)-1-(1,2-diacyl-sn-glycero-3-phospho)-1D-myo-inositol(out)</text>
        <dbReference type="Rhea" id="RHEA:71491"/>
        <dbReference type="ChEBI" id="CHEBI:57997"/>
    </reaction>
</comment>
<feature type="transmembrane region" description="Helical" evidence="15">
    <location>
        <begin position="414"/>
        <end position="433"/>
    </location>
</feature>
<keyword evidence="5 15" id="KW-0472">Membrane</keyword>
<evidence type="ECO:0000313" key="16">
    <source>
        <dbReference type="EMBL" id="KAG5306734.1"/>
    </source>
</evidence>
<evidence type="ECO:0000256" key="10">
    <source>
        <dbReference type="ARBA" id="ARBA00040905"/>
    </source>
</evidence>
<evidence type="ECO:0000256" key="11">
    <source>
        <dbReference type="ARBA" id="ARBA00042320"/>
    </source>
</evidence>
<dbReference type="Pfam" id="PF05602">
    <property type="entry name" value="CLPTM1"/>
    <property type="match status" value="1"/>
</dbReference>
<accession>A0A836EH25</accession>
<protein>
    <recommendedName>
        <fullName evidence="10">Lipid scramblase CLPTM1L</fullName>
    </recommendedName>
    <alternativeName>
        <fullName evidence="12">Cisplatin resistance-related protein 9</fullName>
    </alternativeName>
    <alternativeName>
        <fullName evidence="11">Cleft lip and palate transmembrane protein 1-like protein</fullName>
    </alternativeName>
</protein>
<comment type="catalytic activity">
    <reaction evidence="6">
        <text>a 1,2-diacyl-sn-glycero-3-phosphoethanolamine(in) = a 1,2-diacyl-sn-glycero-3-phosphoethanolamine(out)</text>
        <dbReference type="Rhea" id="RHEA:38895"/>
        <dbReference type="ChEBI" id="CHEBI:64612"/>
    </reaction>
</comment>
<dbReference type="InterPro" id="IPR008429">
    <property type="entry name" value="CLPTM1"/>
</dbReference>
<evidence type="ECO:0000256" key="5">
    <source>
        <dbReference type="ARBA" id="ARBA00023136"/>
    </source>
</evidence>
<evidence type="ECO:0000256" key="1">
    <source>
        <dbReference type="ARBA" id="ARBA00004141"/>
    </source>
</evidence>
<dbReference type="EMBL" id="JAANHZ010000806">
    <property type="protein sequence ID" value="KAG5306734.1"/>
    <property type="molecule type" value="Genomic_DNA"/>
</dbReference>
<reference evidence="16" key="1">
    <citation type="submission" date="2020-02" db="EMBL/GenBank/DDBJ databases">
        <title>Relaxed selection underlies rapid genomic changes in the transitions from sociality to social parasitism in ants.</title>
        <authorList>
            <person name="Bi X."/>
        </authorList>
    </citation>
    <scope>NUCLEOTIDE SEQUENCE</scope>
    <source>
        <strain evidence="16">BGI-DK2013a</strain>
        <tissue evidence="16">Whole body</tissue>
    </source>
</reference>
<organism evidence="16 17">
    <name type="scientific">Acromyrmex insinuator</name>
    <dbReference type="NCBI Taxonomy" id="230686"/>
    <lineage>
        <taxon>Eukaryota</taxon>
        <taxon>Metazoa</taxon>
        <taxon>Ecdysozoa</taxon>
        <taxon>Arthropoda</taxon>
        <taxon>Hexapoda</taxon>
        <taxon>Insecta</taxon>
        <taxon>Pterygota</taxon>
        <taxon>Neoptera</taxon>
        <taxon>Endopterygota</taxon>
        <taxon>Hymenoptera</taxon>
        <taxon>Apocrita</taxon>
        <taxon>Aculeata</taxon>
        <taxon>Formicoidea</taxon>
        <taxon>Formicidae</taxon>
        <taxon>Myrmicinae</taxon>
        <taxon>Acromyrmex</taxon>
    </lineage>
</organism>
<comment type="function">
    <text evidence="13">Scramblase that mediates the translocation of glucosaminylphosphatidylinositol (alpha-D-GlcN-(1-6)-(1,2-diacyl-sn-glycero-3-phospho)-1D-myo-inositol, GlcN-PI) across the endoplasmic reticulum (ER) membrane, from the cytosolic leaflet to the luminal leaflet of the ER membrane, where it participates in the biosynthesis of glycosylphosphatidylinositol (GPI). GPI is a lipid glycoconjugate involved in post-translational modification of proteins. Can also translocate 1,2-diacyl-sn-glycero-3-phospho-(1D-myo-inositol) (phosphatidylinositol or PI), as well as several other phospholipids (1,2-diacyl-sn-glycero-3-phosphocholine, 1,2-diacyl-sn-glycero-3-phosphoethanolamine), and N-acetylglucosaminylphosphatidylinositol (GlcNAc-PI) in vitro.</text>
</comment>
<evidence type="ECO:0000256" key="13">
    <source>
        <dbReference type="ARBA" id="ARBA00045827"/>
    </source>
</evidence>
<sequence>QIPLKVFTSKLAEMQWPSLSVILSEIFLAYIIYSIYTLSLLFVSPTCEDGKPCLESYLSERPQLDLYMYSSIKRNPINRDADLVYSAQNFDYNKIQIIPIILTVPHETRRNGTLFLHIFLVPPFIKQDRTFVDLQKDIFTSYTAIKMTQYIVPEAEAFKLLGDRTVEKANSQIVIRPVSHMKSRVTFTIMTDNVTLPIYGIPAELVNHIKIIGKQTFLPIVNCDFLRTRHRDLQRITPQNNTMNVAVEYSPVSLGKLRLVLHVQATMENLKNLGFSDRDVDEVKGIFADTNIYLLGGTFFIAAVHLLFDFLAIKNDVSFWRKKSNLIGLSKWTVIWRAFSQTVIFLYLCDEGSSLLVLIPTGISTVIELWKLKKISRMELISSGSIFPRIRFKPDSIDAAEVKTREFDAESMRYLNYLLYPLVIVGAIYSLLYQPHKSWYSWSINSLVNGVYAFGFLFMLPQLFVNYKLKSVAHLPWKAFMYKAFNTFIDDVFAFIITMPTAHKIACFRDDAVFLIYLYQRWLYPVDKSRVDTDTITEEHVDFSNNMHKKTN</sequence>